<feature type="region of interest" description="Disordered" evidence="1">
    <location>
        <begin position="1"/>
        <end position="46"/>
    </location>
</feature>
<comment type="caution">
    <text evidence="2">The sequence shown here is derived from an EMBL/GenBank/DDBJ whole genome shotgun (WGS) entry which is preliminary data.</text>
</comment>
<proteinExistence type="predicted"/>
<feature type="region of interest" description="Disordered" evidence="1">
    <location>
        <begin position="163"/>
        <end position="190"/>
    </location>
</feature>
<evidence type="ECO:0000313" key="2">
    <source>
        <dbReference type="EMBL" id="KAK7458903.1"/>
    </source>
</evidence>
<gene>
    <name evidence="2" type="ORF">VKT23_009914</name>
</gene>
<protein>
    <submittedName>
        <fullName evidence="2">Uncharacterized protein</fullName>
    </submittedName>
</protein>
<evidence type="ECO:0000313" key="3">
    <source>
        <dbReference type="Proteomes" id="UP001498398"/>
    </source>
</evidence>
<organism evidence="2 3">
    <name type="scientific">Marasmiellus scandens</name>
    <dbReference type="NCBI Taxonomy" id="2682957"/>
    <lineage>
        <taxon>Eukaryota</taxon>
        <taxon>Fungi</taxon>
        <taxon>Dikarya</taxon>
        <taxon>Basidiomycota</taxon>
        <taxon>Agaricomycotina</taxon>
        <taxon>Agaricomycetes</taxon>
        <taxon>Agaricomycetidae</taxon>
        <taxon>Agaricales</taxon>
        <taxon>Marasmiineae</taxon>
        <taxon>Omphalotaceae</taxon>
        <taxon>Marasmiellus</taxon>
    </lineage>
</organism>
<sequence>MAKLTTRKASGTARSSTQGGKSVTAVRKILADTEPKQRPRRKAWNARKSCGAIAPRMPMGAATVDMGADANTYIGATLMDGSVEPDLVYSPTISTTLNTNKPRQQRRRKEACGGRKSCGGRAPRMPIGFATGNVDIDVNVAATKTISAALATSDPRQCNLLEEESEGEEEGLMADLESANVAGGKPKAHF</sequence>
<dbReference type="Proteomes" id="UP001498398">
    <property type="component" value="Unassembled WGS sequence"/>
</dbReference>
<dbReference type="EMBL" id="JBANRG010000017">
    <property type="protein sequence ID" value="KAK7458903.1"/>
    <property type="molecule type" value="Genomic_DNA"/>
</dbReference>
<feature type="compositionally biased region" description="Acidic residues" evidence="1">
    <location>
        <begin position="163"/>
        <end position="172"/>
    </location>
</feature>
<evidence type="ECO:0000256" key="1">
    <source>
        <dbReference type="SAM" id="MobiDB-lite"/>
    </source>
</evidence>
<keyword evidence="3" id="KW-1185">Reference proteome</keyword>
<accession>A0ABR1JDM6</accession>
<feature type="region of interest" description="Disordered" evidence="1">
    <location>
        <begin position="98"/>
        <end position="118"/>
    </location>
</feature>
<reference evidence="2 3" key="1">
    <citation type="submission" date="2024-01" db="EMBL/GenBank/DDBJ databases">
        <title>A draft genome for the cacao thread blight pathogen Marasmiellus scandens.</title>
        <authorList>
            <person name="Baruah I.K."/>
            <person name="Leung J."/>
            <person name="Bukari Y."/>
            <person name="Amoako-Attah I."/>
            <person name="Meinhardt L.W."/>
            <person name="Bailey B.A."/>
            <person name="Cohen S.P."/>
        </authorList>
    </citation>
    <scope>NUCLEOTIDE SEQUENCE [LARGE SCALE GENOMIC DNA]</scope>
    <source>
        <strain evidence="2 3">GH-19</strain>
    </source>
</reference>
<name>A0ABR1JDM6_9AGAR</name>
<feature type="compositionally biased region" description="Polar residues" evidence="1">
    <location>
        <begin position="7"/>
        <end position="21"/>
    </location>
</feature>